<evidence type="ECO:0000313" key="8">
    <source>
        <dbReference type="Proteomes" id="UP001172159"/>
    </source>
</evidence>
<comment type="cofactor">
    <cofactor evidence="5">
        <name>heme</name>
        <dbReference type="ChEBI" id="CHEBI:30413"/>
    </cofactor>
</comment>
<gene>
    <name evidence="7" type="ORF">B0T21DRAFT_346731</name>
</gene>
<keyword evidence="3 6" id="KW-0560">Oxidoreductase</keyword>
<dbReference type="CDD" id="cd11065">
    <property type="entry name" value="CYP64-like"/>
    <property type="match status" value="1"/>
</dbReference>
<dbReference type="GO" id="GO:0016705">
    <property type="term" value="F:oxidoreductase activity, acting on paired donors, with incorporation or reduction of molecular oxygen"/>
    <property type="evidence" value="ECO:0007669"/>
    <property type="project" value="InterPro"/>
</dbReference>
<dbReference type="GO" id="GO:0005506">
    <property type="term" value="F:iron ion binding"/>
    <property type="evidence" value="ECO:0007669"/>
    <property type="project" value="InterPro"/>
</dbReference>
<dbReference type="EMBL" id="JAUKTV010000004">
    <property type="protein sequence ID" value="KAK0739416.1"/>
    <property type="molecule type" value="Genomic_DNA"/>
</dbReference>
<keyword evidence="4 5" id="KW-0408">Iron</keyword>
<dbReference type="InterPro" id="IPR017972">
    <property type="entry name" value="Cyt_P450_CS"/>
</dbReference>
<evidence type="ECO:0000256" key="1">
    <source>
        <dbReference type="ARBA" id="ARBA00010617"/>
    </source>
</evidence>
<dbReference type="PROSITE" id="PS00086">
    <property type="entry name" value="CYTOCHROME_P450"/>
    <property type="match status" value="1"/>
</dbReference>
<feature type="binding site" description="axial binding residue" evidence="5">
    <location>
        <position position="583"/>
    </location>
    <ligand>
        <name>heme</name>
        <dbReference type="ChEBI" id="CHEBI:30413"/>
    </ligand>
    <ligandPart>
        <name>Fe</name>
        <dbReference type="ChEBI" id="CHEBI:18248"/>
    </ligandPart>
</feature>
<dbReference type="GO" id="GO:0020037">
    <property type="term" value="F:heme binding"/>
    <property type="evidence" value="ECO:0007669"/>
    <property type="project" value="InterPro"/>
</dbReference>
<evidence type="ECO:0000256" key="2">
    <source>
        <dbReference type="ARBA" id="ARBA00022723"/>
    </source>
</evidence>
<keyword evidence="6" id="KW-0503">Monooxygenase</keyword>
<keyword evidence="5 6" id="KW-0349">Heme</keyword>
<keyword evidence="2 5" id="KW-0479">Metal-binding</keyword>
<proteinExistence type="inferred from homology"/>
<dbReference type="InterPro" id="IPR036396">
    <property type="entry name" value="Cyt_P450_sf"/>
</dbReference>
<dbReference type="PRINTS" id="PR00385">
    <property type="entry name" value="P450"/>
</dbReference>
<evidence type="ECO:0000256" key="6">
    <source>
        <dbReference type="RuleBase" id="RU000461"/>
    </source>
</evidence>
<dbReference type="InterPro" id="IPR001128">
    <property type="entry name" value="Cyt_P450"/>
</dbReference>
<dbReference type="PANTHER" id="PTHR46300">
    <property type="entry name" value="P450, PUTATIVE (EUROFUNG)-RELATED-RELATED"/>
    <property type="match status" value="1"/>
</dbReference>
<reference evidence="7" key="1">
    <citation type="submission" date="2023-06" db="EMBL/GenBank/DDBJ databases">
        <title>Genome-scale phylogeny and comparative genomics of the fungal order Sordariales.</title>
        <authorList>
            <consortium name="Lawrence Berkeley National Laboratory"/>
            <person name="Hensen N."/>
            <person name="Bonometti L."/>
            <person name="Westerberg I."/>
            <person name="Brannstrom I.O."/>
            <person name="Guillou S."/>
            <person name="Cros-Aarteil S."/>
            <person name="Calhoun S."/>
            <person name="Haridas S."/>
            <person name="Kuo A."/>
            <person name="Mondo S."/>
            <person name="Pangilinan J."/>
            <person name="Riley R."/>
            <person name="Labutti K."/>
            <person name="Andreopoulos B."/>
            <person name="Lipzen A."/>
            <person name="Chen C."/>
            <person name="Yanf M."/>
            <person name="Daum C."/>
            <person name="Ng V."/>
            <person name="Clum A."/>
            <person name="Steindorff A."/>
            <person name="Ohm R."/>
            <person name="Martin F."/>
            <person name="Silar P."/>
            <person name="Natvig D."/>
            <person name="Lalanne C."/>
            <person name="Gautier V."/>
            <person name="Ament-Velasquez S.L."/>
            <person name="Kruys A."/>
            <person name="Hutchinson M.I."/>
            <person name="Powell A.J."/>
            <person name="Barry K."/>
            <person name="Miller A.N."/>
            <person name="Grigoriev I.V."/>
            <person name="Debuchy R."/>
            <person name="Gladieux P."/>
            <person name="Thoren M.H."/>
            <person name="Johannesson H."/>
        </authorList>
    </citation>
    <scope>NUCLEOTIDE SEQUENCE</scope>
    <source>
        <strain evidence="7">CBS 540.89</strain>
    </source>
</reference>
<dbReference type="SUPFAM" id="SSF48264">
    <property type="entry name" value="Cytochrome P450"/>
    <property type="match status" value="1"/>
</dbReference>
<sequence>MVDALWSHQRRIPNRKALESVGPEPQCMRPERAVGIDLDLAIAPWAPLLTFRHRLLLRSSMMLVIATASTKVTSIGRCPWQHTAEGGTSIPQTSAMFGQLHPQQHASFMMESSDLKCLSVSKRWLSPPLQHPIPLVPTELKNPHYRRQIMTLLAYKRDFTYQIVKHLTIQNTIAVLILGILTYQALQILRARTRAPLPPGPPGEFLLGHYRVVPEDAAFKKYAEWAQQYKLLGKRGSNYADRPRFVMFEEMGWSPTLTWLRWGPKYHLHRKVLQPPFTKSRVGQYQASQLREALICCKGMLDDPENWVTAVRRFAVAIVLKISYGLEVDSPNSQWIKLAEESAEAIGKSGAPASSIMDRFPLTRYLPTWIPFMERLRYARTWRRAIEDITRIPFEAAMSSPQSSSTSSFVHNRMSIHSSNAQQSLPNDFTIEDIKGAAATIVIAGNDTTAATLMLLVLYLLKNPPVQSKAHSEIDTLTQSSRLPNFSDLPNLPYLNLILQETYRMNPLSPLGIPHASTSDDTYNGMHIPKGTIVYQNVWAMNHDPNIYSDPEEFIPERYLPKDQGGRGEPLPQGNFGFGRRVCIGKHLAENSLLIVLAVMLASCEIGLPEDGGEVGEEWSFRGQAIVLPFRASFTARSERMRELLDEGVVG</sequence>
<organism evidence="7 8">
    <name type="scientific">Apiosordaria backusii</name>
    <dbReference type="NCBI Taxonomy" id="314023"/>
    <lineage>
        <taxon>Eukaryota</taxon>
        <taxon>Fungi</taxon>
        <taxon>Dikarya</taxon>
        <taxon>Ascomycota</taxon>
        <taxon>Pezizomycotina</taxon>
        <taxon>Sordariomycetes</taxon>
        <taxon>Sordariomycetidae</taxon>
        <taxon>Sordariales</taxon>
        <taxon>Lasiosphaeriaceae</taxon>
        <taxon>Apiosordaria</taxon>
    </lineage>
</organism>
<comment type="similarity">
    <text evidence="1 6">Belongs to the cytochrome P450 family.</text>
</comment>
<keyword evidence="8" id="KW-1185">Reference proteome</keyword>
<dbReference type="InterPro" id="IPR002401">
    <property type="entry name" value="Cyt_P450_E_grp-I"/>
</dbReference>
<dbReference type="PANTHER" id="PTHR46300:SF5">
    <property type="entry name" value="CYTOCHROME P450"/>
    <property type="match status" value="1"/>
</dbReference>
<evidence type="ECO:0000256" key="4">
    <source>
        <dbReference type="ARBA" id="ARBA00023004"/>
    </source>
</evidence>
<dbReference type="Gene3D" id="1.10.630.10">
    <property type="entry name" value="Cytochrome P450"/>
    <property type="match status" value="1"/>
</dbReference>
<comment type="caution">
    <text evidence="7">The sequence shown here is derived from an EMBL/GenBank/DDBJ whole genome shotgun (WGS) entry which is preliminary data.</text>
</comment>
<dbReference type="Pfam" id="PF00067">
    <property type="entry name" value="p450"/>
    <property type="match status" value="1"/>
</dbReference>
<evidence type="ECO:0000313" key="7">
    <source>
        <dbReference type="EMBL" id="KAK0739416.1"/>
    </source>
</evidence>
<dbReference type="AlphaFoldDB" id="A0AA40EI55"/>
<name>A0AA40EI55_9PEZI</name>
<accession>A0AA40EI55</accession>
<dbReference type="InterPro" id="IPR050364">
    <property type="entry name" value="Cytochrome_P450_fung"/>
</dbReference>
<evidence type="ECO:0000256" key="3">
    <source>
        <dbReference type="ARBA" id="ARBA00023002"/>
    </source>
</evidence>
<protein>
    <submittedName>
        <fullName evidence="7">Cytochrome P450</fullName>
    </submittedName>
</protein>
<evidence type="ECO:0000256" key="5">
    <source>
        <dbReference type="PIRSR" id="PIRSR602401-1"/>
    </source>
</evidence>
<dbReference type="PRINTS" id="PR00463">
    <property type="entry name" value="EP450I"/>
</dbReference>
<dbReference type="Proteomes" id="UP001172159">
    <property type="component" value="Unassembled WGS sequence"/>
</dbReference>
<dbReference type="GO" id="GO:0004497">
    <property type="term" value="F:monooxygenase activity"/>
    <property type="evidence" value="ECO:0007669"/>
    <property type="project" value="UniProtKB-KW"/>
</dbReference>